<proteinExistence type="predicted"/>
<name>A0A8J3Y761_9ACTN</name>
<keyword evidence="2" id="KW-0472">Membrane</keyword>
<keyword evidence="2" id="KW-0812">Transmembrane</keyword>
<reference evidence="3" key="1">
    <citation type="submission" date="2021-01" db="EMBL/GenBank/DDBJ databases">
        <title>Whole genome shotgun sequence of Spirilliplanes yamanashiensis NBRC 15828.</title>
        <authorList>
            <person name="Komaki H."/>
            <person name="Tamura T."/>
        </authorList>
    </citation>
    <scope>NUCLEOTIDE SEQUENCE</scope>
    <source>
        <strain evidence="3">NBRC 15828</strain>
    </source>
</reference>
<evidence type="ECO:0000256" key="1">
    <source>
        <dbReference type="SAM" id="MobiDB-lite"/>
    </source>
</evidence>
<feature type="transmembrane region" description="Helical" evidence="2">
    <location>
        <begin position="21"/>
        <end position="39"/>
    </location>
</feature>
<organism evidence="3 4">
    <name type="scientific">Spirilliplanes yamanashiensis</name>
    <dbReference type="NCBI Taxonomy" id="42233"/>
    <lineage>
        <taxon>Bacteria</taxon>
        <taxon>Bacillati</taxon>
        <taxon>Actinomycetota</taxon>
        <taxon>Actinomycetes</taxon>
        <taxon>Micromonosporales</taxon>
        <taxon>Micromonosporaceae</taxon>
        <taxon>Spirilliplanes</taxon>
    </lineage>
</organism>
<evidence type="ECO:0000256" key="2">
    <source>
        <dbReference type="SAM" id="Phobius"/>
    </source>
</evidence>
<comment type="caution">
    <text evidence="3">The sequence shown here is derived from an EMBL/GenBank/DDBJ whole genome shotgun (WGS) entry which is preliminary data.</text>
</comment>
<dbReference type="Proteomes" id="UP000652013">
    <property type="component" value="Unassembled WGS sequence"/>
</dbReference>
<evidence type="ECO:0000313" key="4">
    <source>
        <dbReference type="Proteomes" id="UP000652013"/>
    </source>
</evidence>
<dbReference type="AlphaFoldDB" id="A0A8J3Y761"/>
<keyword evidence="4" id="KW-1185">Reference proteome</keyword>
<protein>
    <submittedName>
        <fullName evidence="3">Uncharacterized protein</fullName>
    </submittedName>
</protein>
<accession>A0A8J3Y761</accession>
<keyword evidence="2" id="KW-1133">Transmembrane helix</keyword>
<dbReference type="RefSeq" id="WP_203937977.1">
    <property type="nucleotide sequence ID" value="NZ_BAAAGJ010000009.1"/>
</dbReference>
<feature type="compositionally biased region" description="Polar residues" evidence="1">
    <location>
        <begin position="85"/>
        <end position="96"/>
    </location>
</feature>
<sequence>MYAWIWRKLPFGVPGKLIGSLALAAAAAALLWFVVFPWAQPLLPFDDVQVTQNTDDPGGADDAGITGGGGEDQVSEDDNSVPYPTHTNNAEPTPTR</sequence>
<gene>
    <name evidence="3" type="ORF">Sya03_20290</name>
</gene>
<dbReference type="EMBL" id="BOOY01000014">
    <property type="protein sequence ID" value="GIJ02677.1"/>
    <property type="molecule type" value="Genomic_DNA"/>
</dbReference>
<evidence type="ECO:0000313" key="3">
    <source>
        <dbReference type="EMBL" id="GIJ02677.1"/>
    </source>
</evidence>
<feature type="region of interest" description="Disordered" evidence="1">
    <location>
        <begin position="49"/>
        <end position="96"/>
    </location>
</feature>
<feature type="compositionally biased region" description="Low complexity" evidence="1">
    <location>
        <begin position="54"/>
        <end position="64"/>
    </location>
</feature>